<organism evidence="2 3">
    <name type="scientific">Ophiocordyceps polyrhachis-furcata BCC 54312</name>
    <dbReference type="NCBI Taxonomy" id="1330021"/>
    <lineage>
        <taxon>Eukaryota</taxon>
        <taxon>Fungi</taxon>
        <taxon>Dikarya</taxon>
        <taxon>Ascomycota</taxon>
        <taxon>Pezizomycotina</taxon>
        <taxon>Sordariomycetes</taxon>
        <taxon>Hypocreomycetidae</taxon>
        <taxon>Hypocreales</taxon>
        <taxon>Ophiocordycipitaceae</taxon>
        <taxon>Ophiocordyceps</taxon>
    </lineage>
</organism>
<name>A0A367LEC1_9HYPO</name>
<evidence type="ECO:0000313" key="3">
    <source>
        <dbReference type="Proteomes" id="UP000253664"/>
    </source>
</evidence>
<feature type="region of interest" description="Disordered" evidence="1">
    <location>
        <begin position="110"/>
        <end position="131"/>
    </location>
</feature>
<evidence type="ECO:0000256" key="1">
    <source>
        <dbReference type="SAM" id="MobiDB-lite"/>
    </source>
</evidence>
<evidence type="ECO:0000313" key="2">
    <source>
        <dbReference type="EMBL" id="RCI12769.1"/>
    </source>
</evidence>
<proteinExistence type="predicted"/>
<comment type="caution">
    <text evidence="2">The sequence shown here is derived from an EMBL/GenBank/DDBJ whole genome shotgun (WGS) entry which is preliminary data.</text>
</comment>
<accession>A0A367LEC1</accession>
<keyword evidence="3" id="KW-1185">Reference proteome</keyword>
<protein>
    <submittedName>
        <fullName evidence="2">Uncharacterized protein</fullName>
    </submittedName>
</protein>
<dbReference type="EMBL" id="LKCN02000007">
    <property type="protein sequence ID" value="RCI12769.1"/>
    <property type="molecule type" value="Genomic_DNA"/>
</dbReference>
<reference evidence="2 3" key="1">
    <citation type="journal article" date="2015" name="BMC Genomics">
        <title>Insights from the genome of Ophiocordyceps polyrhachis-furcata to pathogenicity and host specificity in insect fungi.</title>
        <authorList>
            <person name="Wichadakul D."/>
            <person name="Kobmoo N."/>
            <person name="Ingsriswang S."/>
            <person name="Tangphatsornruang S."/>
            <person name="Chantasingh D."/>
            <person name="Luangsa-ard J.J."/>
            <person name="Eurwilaichitr L."/>
        </authorList>
    </citation>
    <scope>NUCLEOTIDE SEQUENCE [LARGE SCALE GENOMIC DNA]</scope>
    <source>
        <strain evidence="2 3">BCC 54312</strain>
    </source>
</reference>
<gene>
    <name evidence="2" type="ORF">L249_0959</name>
</gene>
<sequence length="480" mass="53441">MTAEWFYIHSSKICSPHIVDNSSSIHAQYSLHTRNPSMLSSPMTLLTSLILLSGVAAASLTRRSAEPFMVLPGAAPEPGKFHYRLLTPLPSSRLMPAFARAGKTGLFRRESSAENETAGTIMDEKPEKDDDGIDGEWRQEFEMYSEYVNGCSYLGWTRYTSKVNERDVSPSVTQPRFISSVNFLTLDLDCRLASRLGRSLFVFLCRYKHAYDFRMNNVQYWLDLRNQDLTPHQAGHSCIHPHPPSDDYCNVFSLHLSRTMTTWTFLLAAFIFGRVQALPPSAGVEQSSQPLSTEGLVHLFDAVASKSPPIPHGASLTPIRLSSRHKVAIINACRHWTTALRPITDNIDLVCINDKSSLDQLESLLSAKASGLPTGPSIQQVNSAVVKSCLKQQNDQYVPDNFDVHCIEQSAIHLASERQDAKEAVLDGLLSPKFNSTSVGIIKDILACNATWTCATRDNQEPYSDVRRDKDCKSFQKTGN</sequence>
<dbReference type="Proteomes" id="UP000253664">
    <property type="component" value="Unassembled WGS sequence"/>
</dbReference>
<dbReference type="OrthoDB" id="4927791at2759"/>
<dbReference type="AlphaFoldDB" id="A0A367LEC1"/>